<reference evidence="3 4" key="1">
    <citation type="submission" date="2020-02" db="EMBL/GenBank/DDBJ databases">
        <title>Full genome sequence of Nocardioides sp. R-3366.</title>
        <authorList>
            <person name="Im W.-T."/>
        </authorList>
    </citation>
    <scope>NUCLEOTIDE SEQUENCE [LARGE SCALE GENOMIC DNA]</scope>
    <source>
        <strain evidence="3 4">R-3366</strain>
    </source>
</reference>
<accession>A0A6G6W9K9</accession>
<name>A0A6G6W9K9_9ACTN</name>
<evidence type="ECO:0000313" key="3">
    <source>
        <dbReference type="EMBL" id="QIG42028.1"/>
    </source>
</evidence>
<dbReference type="PANTHER" id="PTHR13847:SF287">
    <property type="entry name" value="FAD-DEPENDENT OXIDOREDUCTASE DOMAIN-CONTAINING PROTEIN 1"/>
    <property type="match status" value="1"/>
</dbReference>
<feature type="domain" description="FAD dependent oxidoreductase" evidence="2">
    <location>
        <begin position="6"/>
        <end position="361"/>
    </location>
</feature>
<dbReference type="GO" id="GO:0005737">
    <property type="term" value="C:cytoplasm"/>
    <property type="evidence" value="ECO:0007669"/>
    <property type="project" value="TreeGrafter"/>
</dbReference>
<proteinExistence type="predicted"/>
<dbReference type="KEGG" id="nano:G5V58_03895"/>
<dbReference type="RefSeq" id="WP_165228933.1">
    <property type="nucleotide sequence ID" value="NZ_CP049257.1"/>
</dbReference>
<keyword evidence="1" id="KW-0560">Oxidoreductase</keyword>
<evidence type="ECO:0000259" key="2">
    <source>
        <dbReference type="Pfam" id="PF01266"/>
    </source>
</evidence>
<dbReference type="PANTHER" id="PTHR13847">
    <property type="entry name" value="SARCOSINE DEHYDROGENASE-RELATED"/>
    <property type="match status" value="1"/>
</dbReference>
<evidence type="ECO:0000256" key="1">
    <source>
        <dbReference type="ARBA" id="ARBA00023002"/>
    </source>
</evidence>
<sequence>MDAAYDLIVVGGGATGTATAYWASRAGARVLLLERHQLNTEASGRNAGSLHGQIQHEPYRELGEDWARAWLPALRFLADSLELWDGLSAELGVDLEVRRKGGLLVADAPEQLDWIERKVALENEAGVPSRVLGGRELRALAPWATDRLIGAELCPIEGKANPLLAGPTFARRAAELGAQVRTGTAVEALEPGAGEHLVRFTGGTARAPRVVVAAGDAMPWFGEQLGVHLPITSEAIQANVTERVAPLVEHLVYYAGGRLTFKQSASGTLLIGGGWPARRDAQGAWVLDPDSLRANLSTAMSLFPQLADVRLVRTWVGIGNGTPDHRPVLGEAPGHPGVFLGLYPYMGFTASPLMGRTLAALALGDDPGRDLTPFAPGRFSPALAS</sequence>
<protein>
    <submittedName>
        <fullName evidence="3">FAD-binding oxidoreductase</fullName>
    </submittedName>
</protein>
<dbReference type="GO" id="GO:0016491">
    <property type="term" value="F:oxidoreductase activity"/>
    <property type="evidence" value="ECO:0007669"/>
    <property type="project" value="UniProtKB-KW"/>
</dbReference>
<dbReference type="InterPro" id="IPR036188">
    <property type="entry name" value="FAD/NAD-bd_sf"/>
</dbReference>
<dbReference type="EMBL" id="CP049257">
    <property type="protein sequence ID" value="QIG42028.1"/>
    <property type="molecule type" value="Genomic_DNA"/>
</dbReference>
<dbReference type="Gene3D" id="3.30.9.10">
    <property type="entry name" value="D-Amino Acid Oxidase, subunit A, domain 2"/>
    <property type="match status" value="1"/>
</dbReference>
<organism evidence="3 4">
    <name type="scientific">Nocardioides anomalus</name>
    <dbReference type="NCBI Taxonomy" id="2712223"/>
    <lineage>
        <taxon>Bacteria</taxon>
        <taxon>Bacillati</taxon>
        <taxon>Actinomycetota</taxon>
        <taxon>Actinomycetes</taxon>
        <taxon>Propionibacteriales</taxon>
        <taxon>Nocardioidaceae</taxon>
        <taxon>Nocardioides</taxon>
    </lineage>
</organism>
<keyword evidence="4" id="KW-1185">Reference proteome</keyword>
<dbReference type="Gene3D" id="3.50.50.60">
    <property type="entry name" value="FAD/NAD(P)-binding domain"/>
    <property type="match status" value="1"/>
</dbReference>
<dbReference type="Proteomes" id="UP000502996">
    <property type="component" value="Chromosome"/>
</dbReference>
<dbReference type="InterPro" id="IPR006076">
    <property type="entry name" value="FAD-dep_OxRdtase"/>
</dbReference>
<dbReference type="Pfam" id="PF01266">
    <property type="entry name" value="DAO"/>
    <property type="match status" value="1"/>
</dbReference>
<evidence type="ECO:0000313" key="4">
    <source>
        <dbReference type="Proteomes" id="UP000502996"/>
    </source>
</evidence>
<gene>
    <name evidence="3" type="ORF">G5V58_03895</name>
</gene>
<dbReference type="SUPFAM" id="SSF51905">
    <property type="entry name" value="FAD/NAD(P)-binding domain"/>
    <property type="match status" value="1"/>
</dbReference>
<dbReference type="AlphaFoldDB" id="A0A6G6W9K9"/>
<dbReference type="SUPFAM" id="SSF54373">
    <property type="entry name" value="FAD-linked reductases, C-terminal domain"/>
    <property type="match status" value="1"/>
</dbReference>